<feature type="domain" description="SMODS and SLOG-associating 2TM effector" evidence="2">
    <location>
        <begin position="173"/>
        <end position="293"/>
    </location>
</feature>
<organism evidence="3 4">
    <name type="scientific">Psilocybe cf. subviscida</name>
    <dbReference type="NCBI Taxonomy" id="2480587"/>
    <lineage>
        <taxon>Eukaryota</taxon>
        <taxon>Fungi</taxon>
        <taxon>Dikarya</taxon>
        <taxon>Basidiomycota</taxon>
        <taxon>Agaricomycotina</taxon>
        <taxon>Agaricomycetes</taxon>
        <taxon>Agaricomycetidae</taxon>
        <taxon>Agaricales</taxon>
        <taxon>Agaricineae</taxon>
        <taxon>Strophariaceae</taxon>
        <taxon>Psilocybe</taxon>
    </lineage>
</organism>
<evidence type="ECO:0000259" key="2">
    <source>
        <dbReference type="Pfam" id="PF18142"/>
    </source>
</evidence>
<sequence length="304" mass="32808">MASYLQPIPRVAATESEEERTSGPPVEATASEVGANPRPTATSRSIAPRHTSSPLRLSVGPRLAFLDESETEKYPLNDSDKENTKAGSANGDDVSPVTPVKPLPAYPAEAWGANGARMPEPESRGGRSRHSTVRRQSALDWIVPHSDELNIPAAKIPRDRTVGDRLDPTLIKAQTARETFAFQAELTGYALNGAIGMQVVLGALTTGLSVVTTGKQTSIMTAILGGISTIVASYLAKARGSNEPENSISKIKDLEQFIRDLEAFRLDHGHVSGDKHDTEIGRFRQRFEELLGNINNEKHTTPPV</sequence>
<proteinExistence type="predicted"/>
<protein>
    <recommendedName>
        <fullName evidence="2">SMODS and SLOG-associating 2TM effector domain-containing protein</fullName>
    </recommendedName>
</protein>
<dbReference type="OrthoDB" id="3245801at2759"/>
<evidence type="ECO:0000313" key="3">
    <source>
        <dbReference type="EMBL" id="KAF5319418.1"/>
    </source>
</evidence>
<dbReference type="InterPro" id="IPR041622">
    <property type="entry name" value="SLATT_fungi"/>
</dbReference>
<feature type="compositionally biased region" description="Polar residues" evidence="1">
    <location>
        <begin position="39"/>
        <end position="55"/>
    </location>
</feature>
<dbReference type="AlphaFoldDB" id="A0A8H5BBK6"/>
<keyword evidence="4" id="KW-1185">Reference proteome</keyword>
<dbReference type="Pfam" id="PF18142">
    <property type="entry name" value="SLATT_fungal"/>
    <property type="match status" value="1"/>
</dbReference>
<gene>
    <name evidence="3" type="ORF">D9619_008638</name>
</gene>
<dbReference type="Proteomes" id="UP000567179">
    <property type="component" value="Unassembled WGS sequence"/>
</dbReference>
<feature type="region of interest" description="Disordered" evidence="1">
    <location>
        <begin position="1"/>
        <end position="132"/>
    </location>
</feature>
<reference evidence="3 4" key="1">
    <citation type="journal article" date="2020" name="ISME J.">
        <title>Uncovering the hidden diversity of litter-decomposition mechanisms in mushroom-forming fungi.</title>
        <authorList>
            <person name="Floudas D."/>
            <person name="Bentzer J."/>
            <person name="Ahren D."/>
            <person name="Johansson T."/>
            <person name="Persson P."/>
            <person name="Tunlid A."/>
        </authorList>
    </citation>
    <scope>NUCLEOTIDE SEQUENCE [LARGE SCALE GENOMIC DNA]</scope>
    <source>
        <strain evidence="3 4">CBS 101986</strain>
    </source>
</reference>
<feature type="compositionally biased region" description="Basic and acidic residues" evidence="1">
    <location>
        <begin position="71"/>
        <end position="84"/>
    </location>
</feature>
<accession>A0A8H5BBK6</accession>
<evidence type="ECO:0000313" key="4">
    <source>
        <dbReference type="Proteomes" id="UP000567179"/>
    </source>
</evidence>
<comment type="caution">
    <text evidence="3">The sequence shown here is derived from an EMBL/GenBank/DDBJ whole genome shotgun (WGS) entry which is preliminary data.</text>
</comment>
<dbReference type="EMBL" id="JAACJJ010000029">
    <property type="protein sequence ID" value="KAF5319418.1"/>
    <property type="molecule type" value="Genomic_DNA"/>
</dbReference>
<dbReference type="NCBIfam" id="NF033635">
    <property type="entry name" value="SLATT_fungal"/>
    <property type="match status" value="1"/>
</dbReference>
<evidence type="ECO:0000256" key="1">
    <source>
        <dbReference type="SAM" id="MobiDB-lite"/>
    </source>
</evidence>
<name>A0A8H5BBK6_9AGAR</name>